<sequence>MNKSRLGECKKYNPGRGEQLVRARHTSLLDLAFTGQLTTTLLLGHFIGLSGPSHIFDFMQAFYTRTCSCLAQPYLFQFFTIYSGMFSLTILIFLLFI</sequence>
<evidence type="ECO:0000313" key="2">
    <source>
        <dbReference type="EMBL" id="KAJ1218959.1"/>
    </source>
</evidence>
<comment type="caution">
    <text evidence="2">The sequence shown here is derived from an EMBL/GenBank/DDBJ whole genome shotgun (WGS) entry which is preliminary data.</text>
</comment>
<evidence type="ECO:0000256" key="1">
    <source>
        <dbReference type="SAM" id="Phobius"/>
    </source>
</evidence>
<dbReference type="EMBL" id="JANPWB010000001">
    <property type="protein sequence ID" value="KAJ1218959.1"/>
    <property type="molecule type" value="Genomic_DNA"/>
</dbReference>
<dbReference type="AlphaFoldDB" id="A0AAV7WXU7"/>
<gene>
    <name evidence="2" type="ORF">NDU88_006530</name>
</gene>
<keyword evidence="1" id="KW-0812">Transmembrane</keyword>
<keyword evidence="1" id="KW-0472">Membrane</keyword>
<evidence type="ECO:0000313" key="3">
    <source>
        <dbReference type="Proteomes" id="UP001066276"/>
    </source>
</evidence>
<feature type="transmembrane region" description="Helical" evidence="1">
    <location>
        <begin position="74"/>
        <end position="96"/>
    </location>
</feature>
<protein>
    <submittedName>
        <fullName evidence="2">Uncharacterized protein</fullName>
    </submittedName>
</protein>
<keyword evidence="1" id="KW-1133">Transmembrane helix</keyword>
<reference evidence="2" key="1">
    <citation type="journal article" date="2022" name="bioRxiv">
        <title>Sequencing and chromosome-scale assembly of the giantPleurodeles waltlgenome.</title>
        <authorList>
            <person name="Brown T."/>
            <person name="Elewa A."/>
            <person name="Iarovenko S."/>
            <person name="Subramanian E."/>
            <person name="Araus A.J."/>
            <person name="Petzold A."/>
            <person name="Susuki M."/>
            <person name="Suzuki K.-i.T."/>
            <person name="Hayashi T."/>
            <person name="Toyoda A."/>
            <person name="Oliveira C."/>
            <person name="Osipova E."/>
            <person name="Leigh N.D."/>
            <person name="Simon A."/>
            <person name="Yun M.H."/>
        </authorList>
    </citation>
    <scope>NUCLEOTIDE SEQUENCE</scope>
    <source>
        <strain evidence="2">20211129_DDA</strain>
        <tissue evidence="2">Liver</tissue>
    </source>
</reference>
<name>A0AAV7WXU7_PLEWA</name>
<accession>A0AAV7WXU7</accession>
<organism evidence="2 3">
    <name type="scientific">Pleurodeles waltl</name>
    <name type="common">Iberian ribbed newt</name>
    <dbReference type="NCBI Taxonomy" id="8319"/>
    <lineage>
        <taxon>Eukaryota</taxon>
        <taxon>Metazoa</taxon>
        <taxon>Chordata</taxon>
        <taxon>Craniata</taxon>
        <taxon>Vertebrata</taxon>
        <taxon>Euteleostomi</taxon>
        <taxon>Amphibia</taxon>
        <taxon>Batrachia</taxon>
        <taxon>Caudata</taxon>
        <taxon>Salamandroidea</taxon>
        <taxon>Salamandridae</taxon>
        <taxon>Pleurodelinae</taxon>
        <taxon>Pleurodeles</taxon>
    </lineage>
</organism>
<dbReference type="Proteomes" id="UP001066276">
    <property type="component" value="Chromosome 1_1"/>
</dbReference>
<keyword evidence="3" id="KW-1185">Reference proteome</keyword>
<proteinExistence type="predicted"/>